<dbReference type="KEGG" id="vg:13994300"/>
<gene>
    <name evidence="1" type="ORF">GAP32_439A</name>
</gene>
<accession>K4FB83</accession>
<keyword evidence="2" id="KW-1185">Reference proteome</keyword>
<proteinExistence type="predicted"/>
<dbReference type="GeneID" id="13994300"/>
<dbReference type="EMBL" id="JN882285">
    <property type="protein sequence ID" value="AFC21894.1"/>
    <property type="molecule type" value="Genomic_DNA"/>
</dbReference>
<protein>
    <submittedName>
        <fullName evidence="1">Uncharacterized protein</fullName>
    </submittedName>
</protein>
<evidence type="ECO:0000313" key="1">
    <source>
        <dbReference type="EMBL" id="AFC21894.1"/>
    </source>
</evidence>
<organism evidence="1 2">
    <name type="scientific">Cronobacter phage vB_CsaM_GAP32</name>
    <dbReference type="NCBI Taxonomy" id="1141136"/>
    <lineage>
        <taxon>Viruses</taxon>
        <taxon>Duplodnaviria</taxon>
        <taxon>Heunggongvirae</taxon>
        <taxon>Uroviricota</taxon>
        <taxon>Caudoviricetes</taxon>
        <taxon>Mimasvirus</taxon>
        <taxon>Mimasvirus GAP32</taxon>
    </lineage>
</organism>
<evidence type="ECO:0000313" key="2">
    <source>
        <dbReference type="Proteomes" id="UP000000457"/>
    </source>
</evidence>
<name>K4FB83_9CAUD</name>
<reference evidence="1 2" key="1">
    <citation type="journal article" date="2014" name="Virology">
        <title>Supersize me: Cronobacter sakazakii phage GAP32.</title>
        <authorList>
            <person name="Abbasifar R."/>
            <person name="Griffiths M.W."/>
            <person name="Sabour P.M."/>
            <person name="Ackermann H.-W."/>
            <person name="Vandersteegen K."/>
            <person name="Lavigne R."/>
            <person name="Noben J.-P."/>
            <person name="Villa A.A."/>
            <person name="Abbasifar A."/>
            <person name="Nash J.H.E."/>
            <person name="Kropinski A.M."/>
        </authorList>
    </citation>
    <scope>NUCLEOTIDE SEQUENCE [LARGE SCALE GENOMIC DNA]</scope>
    <source>
        <strain evidence="1">GAP-32</strain>
    </source>
</reference>
<dbReference type="Proteomes" id="UP000000457">
    <property type="component" value="Segment"/>
</dbReference>
<dbReference type="RefSeq" id="YP_006987549.1">
    <property type="nucleotide sequence ID" value="NC_019401.1"/>
</dbReference>
<sequence>MHLNGSGRKDQVHSILRAAVHCIHRISAIIIGFHPIERSSTLRGCSKFNKTI</sequence>